<evidence type="ECO:0000313" key="16">
    <source>
        <dbReference type="WBParaSite" id="DME_0000430601-mRNA-1"/>
    </source>
</evidence>
<proteinExistence type="predicted"/>
<evidence type="ECO:0000256" key="6">
    <source>
        <dbReference type="ARBA" id="ARBA00023002"/>
    </source>
</evidence>
<dbReference type="Gene3D" id="3.40.50.970">
    <property type="match status" value="1"/>
</dbReference>
<gene>
    <name evidence="13" type="ORF">DME_LOCUS8189</name>
</gene>
<evidence type="ECO:0000256" key="11">
    <source>
        <dbReference type="RuleBase" id="RU364074"/>
    </source>
</evidence>
<keyword evidence="3" id="KW-0479">Metal-binding</keyword>
<dbReference type="STRING" id="318479.A0A0N4UAV3"/>
<feature type="domain" description="Transketolase-like pyrimidine-binding" evidence="12">
    <location>
        <begin position="32"/>
        <end position="207"/>
    </location>
</feature>
<dbReference type="SMART" id="SM00861">
    <property type="entry name" value="Transket_pyr"/>
    <property type="match status" value="1"/>
</dbReference>
<dbReference type="GO" id="GO:0006086">
    <property type="term" value="P:pyruvate decarboxylation to acetyl-CoA"/>
    <property type="evidence" value="ECO:0007669"/>
    <property type="project" value="InterPro"/>
</dbReference>
<dbReference type="SUPFAM" id="SSF52518">
    <property type="entry name" value="Thiamin diphosphate-binding fold (THDP-binding)"/>
    <property type="match status" value="1"/>
</dbReference>
<dbReference type="Pfam" id="PF02779">
    <property type="entry name" value="Transket_pyr"/>
    <property type="match status" value="1"/>
</dbReference>
<evidence type="ECO:0000256" key="1">
    <source>
        <dbReference type="ARBA" id="ARBA00001964"/>
    </source>
</evidence>
<dbReference type="Proteomes" id="UP000274756">
    <property type="component" value="Unassembled WGS sequence"/>
</dbReference>
<accession>A0A0N4UAV3</accession>
<evidence type="ECO:0000259" key="12">
    <source>
        <dbReference type="SMART" id="SM00861"/>
    </source>
</evidence>
<evidence type="ECO:0000313" key="15">
    <source>
        <dbReference type="Proteomes" id="UP000274756"/>
    </source>
</evidence>
<dbReference type="InterPro" id="IPR027110">
    <property type="entry name" value="PDHB_mito-type"/>
</dbReference>
<reference evidence="13 15" key="2">
    <citation type="submission" date="2018-11" db="EMBL/GenBank/DDBJ databases">
        <authorList>
            <consortium name="Pathogen Informatics"/>
        </authorList>
    </citation>
    <scope>NUCLEOTIDE SEQUENCE [LARGE SCALE GENOMIC DNA]</scope>
</reference>
<keyword evidence="8" id="KW-0496">Mitochondrion</keyword>
<keyword evidence="5" id="KW-0630">Potassium</keyword>
<evidence type="ECO:0000256" key="5">
    <source>
        <dbReference type="ARBA" id="ARBA00022958"/>
    </source>
</evidence>
<dbReference type="SUPFAM" id="SSF52922">
    <property type="entry name" value="TK C-terminal domain-like"/>
    <property type="match status" value="1"/>
</dbReference>
<comment type="catalytic activity">
    <reaction evidence="10 11">
        <text>N(6)-[(R)-lipoyl]-L-lysyl-[protein] + pyruvate + H(+) = N(6)-[(R)-S(8)-acetyldihydrolipoyl]-L-lysyl-[protein] + CO2</text>
        <dbReference type="Rhea" id="RHEA:19189"/>
        <dbReference type="Rhea" id="RHEA-COMP:10474"/>
        <dbReference type="Rhea" id="RHEA-COMP:10478"/>
        <dbReference type="ChEBI" id="CHEBI:15361"/>
        <dbReference type="ChEBI" id="CHEBI:15378"/>
        <dbReference type="ChEBI" id="CHEBI:16526"/>
        <dbReference type="ChEBI" id="CHEBI:83099"/>
        <dbReference type="ChEBI" id="CHEBI:83111"/>
        <dbReference type="EC" id="1.2.4.1"/>
    </reaction>
</comment>
<evidence type="ECO:0000256" key="4">
    <source>
        <dbReference type="ARBA" id="ARBA00022946"/>
    </source>
</evidence>
<evidence type="ECO:0000256" key="2">
    <source>
        <dbReference type="ARBA" id="ARBA00004173"/>
    </source>
</evidence>
<sequence length="359" mass="39053">MLIGALRRRLYSLVNASCQKRLLASTAFGAKVTVRDALNATIDDEMERDDRVFVIGEEVAQYEGAYKITKGLWKKYGDERVVDTPITEMGFTGLAVGAAMAGLRPICEFMTFNFSMQAIDQIINSAAKTYYMSAGLISIPIVFRGPNGAAAGVAAQHSQDFSSWFAHCPGLKVVTPYTSEDARGLLKSAVRDDNPVVVLENELLYAESFPLSAEAQSKDFLIPFGKAKIEKAGSRVTIVTYSVGVRTALVGAAELEKMGIEVEVINLRSLRPMDFDAIKQSLMKTNHLITIDNGWPCCNIGAEICARVVESDAFDYLDGPILRITGVDVPMPFAEGLEAAAQPSPNDVIRGVKKLLNIK</sequence>
<protein>
    <recommendedName>
        <fullName evidence="11">Pyruvate dehydrogenase E1 component subunit beta</fullName>
        <ecNumber evidence="11">1.2.4.1</ecNumber>
    </recommendedName>
</protein>
<dbReference type="NCBIfam" id="NF008854">
    <property type="entry name" value="PRK11892.1"/>
    <property type="match status" value="1"/>
</dbReference>
<dbReference type="GO" id="GO:0046872">
    <property type="term" value="F:metal ion binding"/>
    <property type="evidence" value="ECO:0007669"/>
    <property type="project" value="UniProtKB-KW"/>
</dbReference>
<dbReference type="InterPro" id="IPR005475">
    <property type="entry name" value="Transketolase-like_Pyr-bd"/>
</dbReference>
<name>A0A0N4UAV3_DRAME</name>
<keyword evidence="15" id="KW-1185">Reference proteome</keyword>
<evidence type="ECO:0000313" key="13">
    <source>
        <dbReference type="EMBL" id="VDN58216.1"/>
    </source>
</evidence>
<dbReference type="NCBIfam" id="NF006667">
    <property type="entry name" value="PRK09212.1"/>
    <property type="match status" value="1"/>
</dbReference>
<keyword evidence="7 11" id="KW-0786">Thiamine pyrophosphate</keyword>
<dbReference type="GO" id="GO:0005739">
    <property type="term" value="C:mitochondrion"/>
    <property type="evidence" value="ECO:0007669"/>
    <property type="project" value="UniProtKB-SubCell"/>
</dbReference>
<comment type="cofactor">
    <cofactor evidence="1 11">
        <name>thiamine diphosphate</name>
        <dbReference type="ChEBI" id="CHEBI:58937"/>
    </cofactor>
</comment>
<dbReference type="WBParaSite" id="DME_0000430601-mRNA-1">
    <property type="protein sequence ID" value="DME_0000430601-mRNA-1"/>
    <property type="gene ID" value="DME_0000430601"/>
</dbReference>
<dbReference type="EC" id="1.2.4.1" evidence="11"/>
<dbReference type="Gene3D" id="3.40.50.920">
    <property type="match status" value="1"/>
</dbReference>
<dbReference type="PANTHER" id="PTHR11624">
    <property type="entry name" value="DEHYDROGENASE RELATED"/>
    <property type="match status" value="1"/>
</dbReference>
<keyword evidence="6 11" id="KW-0560">Oxidoreductase</keyword>
<dbReference type="CDD" id="cd07036">
    <property type="entry name" value="TPP_PYR_E1-PDHc-beta_like"/>
    <property type="match status" value="1"/>
</dbReference>
<evidence type="ECO:0000313" key="14">
    <source>
        <dbReference type="Proteomes" id="UP000038040"/>
    </source>
</evidence>
<evidence type="ECO:0000256" key="10">
    <source>
        <dbReference type="ARBA" id="ARBA00051231"/>
    </source>
</evidence>
<organism evidence="14 16">
    <name type="scientific">Dracunculus medinensis</name>
    <name type="common">Guinea worm</name>
    <dbReference type="NCBI Taxonomy" id="318479"/>
    <lineage>
        <taxon>Eukaryota</taxon>
        <taxon>Metazoa</taxon>
        <taxon>Ecdysozoa</taxon>
        <taxon>Nematoda</taxon>
        <taxon>Chromadorea</taxon>
        <taxon>Rhabditida</taxon>
        <taxon>Spirurina</taxon>
        <taxon>Dracunculoidea</taxon>
        <taxon>Dracunculidae</taxon>
        <taxon>Dracunculus</taxon>
    </lineage>
</organism>
<keyword evidence="9 11" id="KW-0670">Pyruvate</keyword>
<dbReference type="FunFam" id="3.40.50.920:FF:000001">
    <property type="entry name" value="Pyruvate dehydrogenase E1 beta subunit"/>
    <property type="match status" value="1"/>
</dbReference>
<dbReference type="AlphaFoldDB" id="A0A0N4UAV3"/>
<dbReference type="Proteomes" id="UP000038040">
    <property type="component" value="Unplaced"/>
</dbReference>
<dbReference type="EMBL" id="UYYG01001166">
    <property type="protein sequence ID" value="VDN58216.1"/>
    <property type="molecule type" value="Genomic_DNA"/>
</dbReference>
<evidence type="ECO:0000256" key="3">
    <source>
        <dbReference type="ARBA" id="ARBA00022723"/>
    </source>
</evidence>
<reference evidence="16" key="1">
    <citation type="submission" date="2017-02" db="UniProtKB">
        <authorList>
            <consortium name="WormBaseParasite"/>
        </authorList>
    </citation>
    <scope>IDENTIFICATION</scope>
</reference>
<keyword evidence="4" id="KW-0809">Transit peptide</keyword>
<evidence type="ECO:0000256" key="8">
    <source>
        <dbReference type="ARBA" id="ARBA00023128"/>
    </source>
</evidence>
<dbReference type="Pfam" id="PF02780">
    <property type="entry name" value="Transketolase_C"/>
    <property type="match status" value="1"/>
</dbReference>
<dbReference type="FunFam" id="3.40.50.970:FF:000006">
    <property type="entry name" value="Pyruvate dehydrogenase E1 component subunit beta"/>
    <property type="match status" value="1"/>
</dbReference>
<dbReference type="InterPro" id="IPR029061">
    <property type="entry name" value="THDP-binding"/>
</dbReference>
<evidence type="ECO:0000256" key="9">
    <source>
        <dbReference type="ARBA" id="ARBA00023317"/>
    </source>
</evidence>
<dbReference type="PANTHER" id="PTHR11624:SF96">
    <property type="entry name" value="PYRUVATE DEHYDROGENASE E1 COMPONENT SUBUNIT BETA, MITOCHONDRIAL"/>
    <property type="match status" value="1"/>
</dbReference>
<comment type="function">
    <text evidence="11">The pyruvate dehydrogenase complex catalyzes the overall conversion of pyruvate to acetyl-CoA and CO2.</text>
</comment>
<comment type="subcellular location">
    <subcellularLocation>
        <location evidence="2">Mitochondrion</location>
    </subcellularLocation>
</comment>
<dbReference type="InterPro" id="IPR009014">
    <property type="entry name" value="Transketo_C/PFOR_II"/>
</dbReference>
<dbReference type="OrthoDB" id="10266385at2759"/>
<dbReference type="InterPro" id="IPR033248">
    <property type="entry name" value="Transketolase_C"/>
</dbReference>
<dbReference type="GO" id="GO:0004739">
    <property type="term" value="F:pyruvate dehydrogenase (acetyl-transferring) activity"/>
    <property type="evidence" value="ECO:0007669"/>
    <property type="project" value="UniProtKB-UniRule"/>
</dbReference>
<evidence type="ECO:0000256" key="7">
    <source>
        <dbReference type="ARBA" id="ARBA00023052"/>
    </source>
</evidence>